<dbReference type="Proteomes" id="UP000563094">
    <property type="component" value="Unassembled WGS sequence"/>
</dbReference>
<gene>
    <name evidence="1" type="ORF">FHS90_003099</name>
</gene>
<name>A0A839GKQ3_9BACT</name>
<accession>A0A839GKQ3</accession>
<evidence type="ECO:0000313" key="2">
    <source>
        <dbReference type="Proteomes" id="UP000563094"/>
    </source>
</evidence>
<reference evidence="1 2" key="1">
    <citation type="submission" date="2020-08" db="EMBL/GenBank/DDBJ databases">
        <title>Genomic Encyclopedia of Type Strains, Phase IV (KMG-IV): sequencing the most valuable type-strain genomes for metagenomic binning, comparative biology and taxonomic classification.</title>
        <authorList>
            <person name="Goeker M."/>
        </authorList>
    </citation>
    <scope>NUCLEOTIDE SEQUENCE [LARGE SCALE GENOMIC DNA]</scope>
    <source>
        <strain evidence="1 2">DSM 29854</strain>
    </source>
</reference>
<evidence type="ECO:0000313" key="1">
    <source>
        <dbReference type="EMBL" id="MBA9078373.1"/>
    </source>
</evidence>
<dbReference type="AlphaFoldDB" id="A0A839GKQ3"/>
<organism evidence="1 2">
    <name type="scientific">Rufibacter quisquiliarum</name>
    <dbReference type="NCBI Taxonomy" id="1549639"/>
    <lineage>
        <taxon>Bacteria</taxon>
        <taxon>Pseudomonadati</taxon>
        <taxon>Bacteroidota</taxon>
        <taxon>Cytophagia</taxon>
        <taxon>Cytophagales</taxon>
        <taxon>Hymenobacteraceae</taxon>
        <taxon>Rufibacter</taxon>
    </lineage>
</organism>
<comment type="caution">
    <text evidence="1">The sequence shown here is derived from an EMBL/GenBank/DDBJ whole genome shotgun (WGS) entry which is preliminary data.</text>
</comment>
<proteinExistence type="predicted"/>
<dbReference type="RefSeq" id="WP_066836813.1">
    <property type="nucleotide sequence ID" value="NZ_JACJIQ010000012.1"/>
</dbReference>
<keyword evidence="2" id="KW-1185">Reference proteome</keyword>
<protein>
    <submittedName>
        <fullName evidence="1">Uncharacterized protein</fullName>
    </submittedName>
</protein>
<dbReference type="EMBL" id="JACJIQ010000012">
    <property type="protein sequence ID" value="MBA9078373.1"/>
    <property type="molecule type" value="Genomic_DNA"/>
</dbReference>
<sequence>MPTPPCLHEIFKTAYGAVYQCNRYNCYFVEFAGGISPFKVADFKALKRQVDAIDVSEMAQDTSRASDVYVLMPARSERCFVLGLADVVRFQELLHGAKAMITLNSLLHECLHAPVLA</sequence>